<evidence type="ECO:0000313" key="3">
    <source>
        <dbReference type="Proteomes" id="UP001221757"/>
    </source>
</evidence>
<dbReference type="InterPro" id="IPR001810">
    <property type="entry name" value="F-box_dom"/>
</dbReference>
<accession>A0AAD7DNF2</accession>
<evidence type="ECO:0000313" key="2">
    <source>
        <dbReference type="EMBL" id="KAJ7695962.1"/>
    </source>
</evidence>
<dbReference type="EMBL" id="JARKIE010000036">
    <property type="protein sequence ID" value="KAJ7695962.1"/>
    <property type="molecule type" value="Genomic_DNA"/>
</dbReference>
<feature type="domain" description="F-box" evidence="1">
    <location>
        <begin position="57"/>
        <end position="106"/>
    </location>
</feature>
<dbReference type="Proteomes" id="UP001221757">
    <property type="component" value="Unassembled WGS sequence"/>
</dbReference>
<dbReference type="SUPFAM" id="SSF81383">
    <property type="entry name" value="F-box domain"/>
    <property type="match status" value="1"/>
</dbReference>
<keyword evidence="3" id="KW-1185">Reference proteome</keyword>
<name>A0AAD7DNF2_MYCRO</name>
<dbReference type="Pfam" id="PF12937">
    <property type="entry name" value="F-box-like"/>
    <property type="match status" value="1"/>
</dbReference>
<reference evidence="2" key="1">
    <citation type="submission" date="2023-03" db="EMBL/GenBank/DDBJ databases">
        <title>Massive genome expansion in bonnet fungi (Mycena s.s.) driven by repeated elements and novel gene families across ecological guilds.</title>
        <authorList>
            <consortium name="Lawrence Berkeley National Laboratory"/>
            <person name="Harder C.B."/>
            <person name="Miyauchi S."/>
            <person name="Viragh M."/>
            <person name="Kuo A."/>
            <person name="Thoen E."/>
            <person name="Andreopoulos B."/>
            <person name="Lu D."/>
            <person name="Skrede I."/>
            <person name="Drula E."/>
            <person name="Henrissat B."/>
            <person name="Morin E."/>
            <person name="Kohler A."/>
            <person name="Barry K."/>
            <person name="LaButti K."/>
            <person name="Morin E."/>
            <person name="Salamov A."/>
            <person name="Lipzen A."/>
            <person name="Mereny Z."/>
            <person name="Hegedus B."/>
            <person name="Baldrian P."/>
            <person name="Stursova M."/>
            <person name="Weitz H."/>
            <person name="Taylor A."/>
            <person name="Grigoriev I.V."/>
            <person name="Nagy L.G."/>
            <person name="Martin F."/>
            <person name="Kauserud H."/>
        </authorList>
    </citation>
    <scope>NUCLEOTIDE SEQUENCE</scope>
    <source>
        <strain evidence="2">CBHHK067</strain>
    </source>
</reference>
<dbReference type="AlphaFoldDB" id="A0AAD7DNF2"/>
<dbReference type="Gene3D" id="1.20.1280.50">
    <property type="match status" value="1"/>
</dbReference>
<sequence length="383" mass="44002">MPSRSPLRRTIAHSFSKAVNKLNSLFPPKNHAFAPYAQTWGAERPRWNLRVARLHFIHRLPTEIIAGIFVLGAEDDAMLPVAISHVCSTWRAIALHTPSLWCRISLDPQQRMWRERIYRAKACPLDVQLLPWRTTRPGGIVAQQHLDVHLVQLCMHLVSPFIHRWRSLEIILPAYEPFLANAALSPCCLQKKRAKASLLEDLTLVYRANDDTKEFCLFSGYTPRLRRVTVDGLRLTWLPSLFRNLTFLDYTHHGFSAGDDAVAEILSMLAVCAGLHELRILFPRKALARPPGAFHAILRRVSLPWLVRLHLRVETRDIPPELARLVTYLSTPALSSLYLVDVGRRRHAFPSLKPFMRTYMLPSLQTVYLEYGWHGSFLPRRRG</sequence>
<proteinExistence type="predicted"/>
<comment type="caution">
    <text evidence="2">The sequence shown here is derived from an EMBL/GenBank/DDBJ whole genome shotgun (WGS) entry which is preliminary data.</text>
</comment>
<organism evidence="2 3">
    <name type="scientific">Mycena rosella</name>
    <name type="common">Pink bonnet</name>
    <name type="synonym">Agaricus rosellus</name>
    <dbReference type="NCBI Taxonomy" id="1033263"/>
    <lineage>
        <taxon>Eukaryota</taxon>
        <taxon>Fungi</taxon>
        <taxon>Dikarya</taxon>
        <taxon>Basidiomycota</taxon>
        <taxon>Agaricomycotina</taxon>
        <taxon>Agaricomycetes</taxon>
        <taxon>Agaricomycetidae</taxon>
        <taxon>Agaricales</taxon>
        <taxon>Marasmiineae</taxon>
        <taxon>Mycenaceae</taxon>
        <taxon>Mycena</taxon>
    </lineage>
</organism>
<protein>
    <recommendedName>
        <fullName evidence="1">F-box domain-containing protein</fullName>
    </recommendedName>
</protein>
<gene>
    <name evidence="2" type="ORF">B0H17DRAFT_1198287</name>
</gene>
<dbReference type="InterPro" id="IPR036047">
    <property type="entry name" value="F-box-like_dom_sf"/>
</dbReference>
<evidence type="ECO:0000259" key="1">
    <source>
        <dbReference type="Pfam" id="PF12937"/>
    </source>
</evidence>